<keyword evidence="3" id="KW-0274">FAD</keyword>
<dbReference type="Pfam" id="PF21274">
    <property type="entry name" value="Rng_hyd_C"/>
    <property type="match status" value="1"/>
</dbReference>
<organism evidence="5 6">
    <name type="scientific">Candidimonas nitroreducens</name>
    <dbReference type="NCBI Taxonomy" id="683354"/>
    <lineage>
        <taxon>Bacteria</taxon>
        <taxon>Pseudomonadati</taxon>
        <taxon>Pseudomonadota</taxon>
        <taxon>Betaproteobacteria</taxon>
        <taxon>Burkholderiales</taxon>
        <taxon>Alcaligenaceae</taxon>
        <taxon>Candidimonas</taxon>
    </lineage>
</organism>
<dbReference type="AlphaFoldDB" id="A0A225M070"/>
<dbReference type="PRINTS" id="PR00420">
    <property type="entry name" value="RNGMNOXGNASE"/>
</dbReference>
<dbReference type="InterPro" id="IPR036188">
    <property type="entry name" value="FAD/NAD-bd_sf"/>
</dbReference>
<evidence type="ECO:0000259" key="4">
    <source>
        <dbReference type="Pfam" id="PF01494"/>
    </source>
</evidence>
<comment type="caution">
    <text evidence="5">The sequence shown here is derived from an EMBL/GenBank/DDBJ whole genome shotgun (WGS) entry which is preliminary data.</text>
</comment>
<dbReference type="Gene3D" id="3.40.30.120">
    <property type="match status" value="1"/>
</dbReference>
<protein>
    <submittedName>
        <fullName evidence="5">2-polyprenyl-6-methoxyphenol hydroxylase</fullName>
    </submittedName>
</protein>
<evidence type="ECO:0000256" key="3">
    <source>
        <dbReference type="ARBA" id="ARBA00022827"/>
    </source>
</evidence>
<keyword evidence="6" id="KW-1185">Reference proteome</keyword>
<feature type="domain" description="FAD-binding" evidence="4">
    <location>
        <begin position="13"/>
        <end position="369"/>
    </location>
</feature>
<gene>
    <name evidence="5" type="ORF">CEY11_21760</name>
</gene>
<dbReference type="PANTHER" id="PTHR43004:SF19">
    <property type="entry name" value="BINDING MONOOXYGENASE, PUTATIVE (JCVI)-RELATED"/>
    <property type="match status" value="1"/>
</dbReference>
<proteinExistence type="predicted"/>
<dbReference type="PANTHER" id="PTHR43004">
    <property type="entry name" value="TRK SYSTEM POTASSIUM UPTAKE PROTEIN"/>
    <property type="match status" value="1"/>
</dbReference>
<reference evidence="6" key="1">
    <citation type="submission" date="2017-06" db="EMBL/GenBank/DDBJ databases">
        <title>Herbaspirillum phytohormonus sp. nov., isolated from the root nodule of Robinia pseudoacacia in lead-zinc mine.</title>
        <authorList>
            <person name="Fan M."/>
            <person name="Lin Y."/>
        </authorList>
    </citation>
    <scope>NUCLEOTIDE SEQUENCE [LARGE SCALE GENOMIC DNA]</scope>
    <source>
        <strain evidence="6">SC-089</strain>
    </source>
</reference>
<evidence type="ECO:0000256" key="1">
    <source>
        <dbReference type="ARBA" id="ARBA00001974"/>
    </source>
</evidence>
<keyword evidence="2" id="KW-0285">Flavoprotein</keyword>
<sequence>MKCIARRNMKELETDVLIVGGGPVGLALSLELGWRGVRCVLVEQTDGVIEQPKMDGVNIRTMEFCRRWGIVDAMKHCDFPKDYPQDMVYLTSVAGYELGREAFATPSGGAEELQSGHSPESRIRCPQTMFDPILQAKARTFGTVSLKYEHRMLGFEEVGSAVVARVQDLRARQDVAIRARYLVACDGGGSGVRKALGAEDDAGNVLTYSTNVMFRCPDIYKIYNKPLAYRHFFIGEEGTWASMVAISGRDVWRLSITDIGQSGKLTSEQVRAAIRRALGAEVPFEVISVMPWARREMVARRFRQGRVFLAGDAAHVMSPTGGFGMNTGIADAVDLAWKLEGALRGWGGEGLLQSYESERRQIALRTVREATGNLMRTLSPGSQPRLLDATREGAIVRYEVGRRFAATMLREWYKLGVDLGYRYAGSPICAQAESKTDRSKPEPRPGIAAGLATHFADGSPVTPTALRERQRLGVHLAQGVVPEPQDTELAASEVMVFPYYAQVGARAPHVWLSDGRSTLDLFGRAFTLFVIESRPRTVEALAAAARAVGLPLDVVECHEPQLRGPYLTSLVLVRPDQHIAWMGEELGAGDAESLIDKVRGA</sequence>
<dbReference type="EMBL" id="NJIH01000014">
    <property type="protein sequence ID" value="OWT54785.1"/>
    <property type="molecule type" value="Genomic_DNA"/>
</dbReference>
<dbReference type="SUPFAM" id="SSF51905">
    <property type="entry name" value="FAD/NAD(P)-binding domain"/>
    <property type="match status" value="1"/>
</dbReference>
<evidence type="ECO:0000313" key="6">
    <source>
        <dbReference type="Proteomes" id="UP000214603"/>
    </source>
</evidence>
<evidence type="ECO:0000256" key="2">
    <source>
        <dbReference type="ARBA" id="ARBA00022630"/>
    </source>
</evidence>
<accession>A0A225M070</accession>
<name>A0A225M070_9BURK</name>
<dbReference type="InterPro" id="IPR050641">
    <property type="entry name" value="RIFMO-like"/>
</dbReference>
<evidence type="ECO:0000313" key="5">
    <source>
        <dbReference type="EMBL" id="OWT54785.1"/>
    </source>
</evidence>
<comment type="cofactor">
    <cofactor evidence="1">
        <name>FAD</name>
        <dbReference type="ChEBI" id="CHEBI:57692"/>
    </cofactor>
</comment>
<dbReference type="Gene3D" id="3.30.9.10">
    <property type="entry name" value="D-Amino Acid Oxidase, subunit A, domain 2"/>
    <property type="match status" value="1"/>
</dbReference>
<dbReference type="GO" id="GO:0071949">
    <property type="term" value="F:FAD binding"/>
    <property type="evidence" value="ECO:0007669"/>
    <property type="project" value="InterPro"/>
</dbReference>
<dbReference type="Proteomes" id="UP000214603">
    <property type="component" value="Unassembled WGS sequence"/>
</dbReference>
<dbReference type="Gene3D" id="3.50.50.60">
    <property type="entry name" value="FAD/NAD(P)-binding domain"/>
    <property type="match status" value="1"/>
</dbReference>
<dbReference type="InterPro" id="IPR002938">
    <property type="entry name" value="FAD-bd"/>
</dbReference>
<dbReference type="GO" id="GO:0016709">
    <property type="term" value="F:oxidoreductase activity, acting on paired donors, with incorporation or reduction of molecular oxygen, NAD(P)H as one donor, and incorporation of one atom of oxygen"/>
    <property type="evidence" value="ECO:0007669"/>
    <property type="project" value="UniProtKB-ARBA"/>
</dbReference>
<dbReference type="NCBIfam" id="NF004780">
    <property type="entry name" value="PRK06126.1"/>
    <property type="match status" value="1"/>
</dbReference>
<dbReference type="Pfam" id="PF01494">
    <property type="entry name" value="FAD_binding_3"/>
    <property type="match status" value="1"/>
</dbReference>